<dbReference type="PANTHER" id="PTHR43135">
    <property type="entry name" value="ALPHA-D-RIBOSE 1-METHYLPHOSPHONATE 5-TRIPHOSPHATE DIPHOSPHATASE"/>
    <property type="match status" value="1"/>
</dbReference>
<dbReference type="EMBL" id="VOOS01000004">
    <property type="protein sequence ID" value="TXB64838.1"/>
    <property type="molecule type" value="Genomic_DNA"/>
</dbReference>
<dbReference type="GO" id="GO:0016810">
    <property type="term" value="F:hydrolase activity, acting on carbon-nitrogen (but not peptide) bonds"/>
    <property type="evidence" value="ECO:0007669"/>
    <property type="project" value="InterPro"/>
</dbReference>
<protein>
    <submittedName>
        <fullName evidence="3">Amidohydrolase family protein</fullName>
    </submittedName>
</protein>
<dbReference type="Pfam" id="PF01979">
    <property type="entry name" value="Amidohydro_1"/>
    <property type="match status" value="1"/>
</dbReference>
<dbReference type="InterPro" id="IPR011059">
    <property type="entry name" value="Metal-dep_hydrolase_composite"/>
</dbReference>
<feature type="chain" id="PRO_5022682730" evidence="1">
    <location>
        <begin position="19"/>
        <end position="1016"/>
    </location>
</feature>
<feature type="signal peptide" evidence="1">
    <location>
        <begin position="1"/>
        <end position="18"/>
    </location>
</feature>
<accession>A0A5C6RRD4</accession>
<dbReference type="InterPro" id="IPR006680">
    <property type="entry name" value="Amidohydro-rel"/>
</dbReference>
<comment type="caution">
    <text evidence="3">The sequence shown here is derived from an EMBL/GenBank/DDBJ whole genome shotgun (WGS) entry which is preliminary data.</text>
</comment>
<gene>
    <name evidence="3" type="ORF">FRY74_10325</name>
</gene>
<dbReference type="Proteomes" id="UP000321721">
    <property type="component" value="Unassembled WGS sequence"/>
</dbReference>
<dbReference type="OrthoDB" id="9802793at2"/>
<dbReference type="Gene3D" id="3.20.20.140">
    <property type="entry name" value="Metal-dependent hydrolases"/>
    <property type="match status" value="2"/>
</dbReference>
<reference evidence="3 4" key="1">
    <citation type="submission" date="2019-08" db="EMBL/GenBank/DDBJ databases">
        <title>Genome of Vicingus serpentipes NCIMB 15042.</title>
        <authorList>
            <person name="Bowman J.P."/>
        </authorList>
    </citation>
    <scope>NUCLEOTIDE SEQUENCE [LARGE SCALE GENOMIC DNA]</scope>
    <source>
        <strain evidence="3 4">NCIMB 15042</strain>
    </source>
</reference>
<sequence length="1016" mass="114352">MKKFFLTVFVVCSFLANAQETFITNGSKNNIHNYYAFKNATIFKDYQTKINKGVLLIKDGKVVEIGEEGKVKIPKNAIVYDLDGKFIYPSLIDLYSDYGIPVAEKSKKPNFGPQFESNRKGAYNWNEAIHPEVESGMLFTVNNKKAEELRNLGFGVVLTHQQDGIMRGTSALVTLADDIANQVMLKDKVAMQLSFNKGTSTQDYPGSLMGSIALIRQTYYDVDWYFNNKNLPEYNISLAKIVDNWELPSIFDTQDKLDILRADLIGDEFEMQYIFKGNGDEYQRINEIKATKGRLILPINFPEAYDVTDPYNAMVVPFKDIKEWELAPYNLGVVEKNKIDFAITTADLKDKKVFWNNLRKAIENGLSEESALKALTYSPAEFIKMNDQVGSLNKDMWANFIITSENLFSEKNIIYENWIKGKKYLLKDYSLVDVRGDYHLKINEKVYDLNIKGEKEKPAGTIEIVTLSDTAKADTSSVKVNLSLQANNITISFNPNDDLDSATIRLSGYVNHNAVVWEGKGQLSNGDWISWSAIKGEHHKEEKNEKEEKIDSTASDSLIIPNIYYPNMAYGLDSIPKAETLIIKNVTVWTNEDEGILKNTDVLLKDGKISQIGKNLAIEGAIIVDGSGKHLTAGIIDEHSHIAISRGVNECTQAVTAEVSIADVVDCDDINIYRQLAGGVVASQLLHGSCNPIGGQSALIKLKWGSSPEEMKIKETDGYIKFALGENVKQSNWGMFNRSRFPQTRMGVEQVYYDAFTRAKEYQSIWDKYAALPLKTKANTYAPRIDLEMETLNEILNKERFISCHSYQQSEINMLMHVGDSMGFTVNTFTHILEGYKVADKMKEHGAGGSTFSDWWAYKFEVNDAIPYNGAIMHEQGVLTAFNSDDAEMGRRLNQEAAKAVKYGGVSEEEAWKFVTLNPAKLLHLDDKMGSIKVGKDADVVLWSDNPLSVYATVEKTIIEGVVYFDRQMDEALQKRNREEKAAIIEKMIGVKAKGGKTQKPKAKYNRTYHCDTVGE</sequence>
<evidence type="ECO:0000256" key="1">
    <source>
        <dbReference type="SAM" id="SignalP"/>
    </source>
</evidence>
<dbReference type="SUPFAM" id="SSF51556">
    <property type="entry name" value="Metallo-dependent hydrolases"/>
    <property type="match status" value="1"/>
</dbReference>
<dbReference type="CDD" id="cd01309">
    <property type="entry name" value="Met_dep_hydrolase_C"/>
    <property type="match status" value="1"/>
</dbReference>
<dbReference type="PANTHER" id="PTHR43135:SF3">
    <property type="entry name" value="ALPHA-D-RIBOSE 1-METHYLPHOSPHONATE 5-TRIPHOSPHATE DIPHOSPHATASE"/>
    <property type="match status" value="1"/>
</dbReference>
<evidence type="ECO:0000313" key="3">
    <source>
        <dbReference type="EMBL" id="TXB64838.1"/>
    </source>
</evidence>
<dbReference type="Gene3D" id="2.30.40.10">
    <property type="entry name" value="Urease, subunit C, domain 1"/>
    <property type="match status" value="1"/>
</dbReference>
<evidence type="ECO:0000259" key="2">
    <source>
        <dbReference type="Pfam" id="PF01979"/>
    </source>
</evidence>
<keyword evidence="4" id="KW-1185">Reference proteome</keyword>
<keyword evidence="1" id="KW-0732">Signal</keyword>
<dbReference type="AlphaFoldDB" id="A0A5C6RRD4"/>
<dbReference type="RefSeq" id="WP_147101175.1">
    <property type="nucleotide sequence ID" value="NZ_VOOS01000004.1"/>
</dbReference>
<name>A0A5C6RRD4_9FLAO</name>
<dbReference type="SUPFAM" id="SSF51338">
    <property type="entry name" value="Composite domain of metallo-dependent hydrolases"/>
    <property type="match status" value="2"/>
</dbReference>
<feature type="domain" description="Amidohydrolase-related" evidence="2">
    <location>
        <begin position="873"/>
        <end position="961"/>
    </location>
</feature>
<dbReference type="InterPro" id="IPR032466">
    <property type="entry name" value="Metal_Hydrolase"/>
</dbReference>
<proteinExistence type="predicted"/>
<organism evidence="3 4">
    <name type="scientific">Vicingus serpentipes</name>
    <dbReference type="NCBI Taxonomy" id="1926625"/>
    <lineage>
        <taxon>Bacteria</taxon>
        <taxon>Pseudomonadati</taxon>
        <taxon>Bacteroidota</taxon>
        <taxon>Flavobacteriia</taxon>
        <taxon>Flavobacteriales</taxon>
        <taxon>Vicingaceae</taxon>
        <taxon>Vicingus</taxon>
    </lineage>
</organism>
<evidence type="ECO:0000313" key="4">
    <source>
        <dbReference type="Proteomes" id="UP000321721"/>
    </source>
</evidence>
<dbReference type="InterPro" id="IPR051781">
    <property type="entry name" value="Metallo-dep_Hydrolase"/>
</dbReference>
<keyword evidence="3" id="KW-0378">Hydrolase</keyword>